<evidence type="ECO:0000256" key="1">
    <source>
        <dbReference type="ARBA" id="ARBA00004196"/>
    </source>
</evidence>
<evidence type="ECO:0000256" key="5">
    <source>
        <dbReference type="SAM" id="MobiDB-lite"/>
    </source>
</evidence>
<dbReference type="InterPro" id="IPR051313">
    <property type="entry name" value="Bact_iron-sidero_bind"/>
</dbReference>
<evidence type="ECO:0000256" key="2">
    <source>
        <dbReference type="ARBA" id="ARBA00008814"/>
    </source>
</evidence>
<dbReference type="PANTHER" id="PTHR30532">
    <property type="entry name" value="IRON III DICITRATE-BINDING PERIPLASMIC PROTEIN"/>
    <property type="match status" value="1"/>
</dbReference>
<dbReference type="Pfam" id="PF01497">
    <property type="entry name" value="Peripla_BP_2"/>
    <property type="match status" value="1"/>
</dbReference>
<dbReference type="Proteomes" id="UP001432222">
    <property type="component" value="Chromosome"/>
</dbReference>
<organism evidence="7 8">
    <name type="scientific">Kitasatospora purpeofusca</name>
    <dbReference type="NCBI Taxonomy" id="67352"/>
    <lineage>
        <taxon>Bacteria</taxon>
        <taxon>Bacillati</taxon>
        <taxon>Actinomycetota</taxon>
        <taxon>Actinomycetes</taxon>
        <taxon>Kitasatosporales</taxon>
        <taxon>Streptomycetaceae</taxon>
        <taxon>Kitasatospora</taxon>
    </lineage>
</organism>
<dbReference type="SUPFAM" id="SSF53807">
    <property type="entry name" value="Helical backbone' metal receptor"/>
    <property type="match status" value="1"/>
</dbReference>
<evidence type="ECO:0000259" key="6">
    <source>
        <dbReference type="PROSITE" id="PS50983"/>
    </source>
</evidence>
<keyword evidence="8" id="KW-1185">Reference proteome</keyword>
<keyword evidence="4" id="KW-0732">Signal</keyword>
<evidence type="ECO:0000256" key="3">
    <source>
        <dbReference type="ARBA" id="ARBA00022448"/>
    </source>
</evidence>
<evidence type="ECO:0000256" key="4">
    <source>
        <dbReference type="ARBA" id="ARBA00022729"/>
    </source>
</evidence>
<dbReference type="CDD" id="cd01146">
    <property type="entry name" value="FhuD"/>
    <property type="match status" value="1"/>
</dbReference>
<feature type="domain" description="Fe/B12 periplasmic-binding" evidence="6">
    <location>
        <begin position="87"/>
        <end position="347"/>
    </location>
</feature>
<dbReference type="Gene3D" id="3.40.50.1980">
    <property type="entry name" value="Nitrogenase molybdenum iron protein domain"/>
    <property type="match status" value="2"/>
</dbReference>
<accession>A0ABZ1TZE2</accession>
<comment type="subcellular location">
    <subcellularLocation>
        <location evidence="1">Cell envelope</location>
    </subcellularLocation>
</comment>
<dbReference type="EMBL" id="CP108110">
    <property type="protein sequence ID" value="WUQ83159.1"/>
    <property type="molecule type" value="Genomic_DNA"/>
</dbReference>
<dbReference type="PROSITE" id="PS51318">
    <property type="entry name" value="TAT"/>
    <property type="match status" value="1"/>
</dbReference>
<evidence type="ECO:0000313" key="8">
    <source>
        <dbReference type="Proteomes" id="UP001432222"/>
    </source>
</evidence>
<evidence type="ECO:0000313" key="7">
    <source>
        <dbReference type="EMBL" id="WUQ83159.1"/>
    </source>
</evidence>
<feature type="region of interest" description="Disordered" evidence="5">
    <location>
        <begin position="35"/>
        <end position="69"/>
    </location>
</feature>
<name>A0ABZ1TZE2_9ACTN</name>
<dbReference type="RefSeq" id="WP_328954191.1">
    <property type="nucleotide sequence ID" value="NZ_CP108110.1"/>
</dbReference>
<feature type="compositionally biased region" description="Low complexity" evidence="5">
    <location>
        <begin position="35"/>
        <end position="67"/>
    </location>
</feature>
<dbReference type="PANTHER" id="PTHR30532:SF25">
    <property type="entry name" value="IRON(III) DICITRATE-BINDING PERIPLASMIC PROTEIN"/>
    <property type="match status" value="1"/>
</dbReference>
<proteinExistence type="inferred from homology"/>
<reference evidence="7" key="1">
    <citation type="submission" date="2022-10" db="EMBL/GenBank/DDBJ databases">
        <title>The complete genomes of actinobacterial strains from the NBC collection.</title>
        <authorList>
            <person name="Joergensen T.S."/>
            <person name="Alvarez Arevalo M."/>
            <person name="Sterndorff E.B."/>
            <person name="Faurdal D."/>
            <person name="Vuksanovic O."/>
            <person name="Mourched A.-S."/>
            <person name="Charusanti P."/>
            <person name="Shaw S."/>
            <person name="Blin K."/>
            <person name="Weber T."/>
        </authorList>
    </citation>
    <scope>NUCLEOTIDE SEQUENCE</scope>
    <source>
        <strain evidence="7">NBC_00222</strain>
    </source>
</reference>
<dbReference type="InterPro" id="IPR002491">
    <property type="entry name" value="ABC_transptr_periplasmic_BD"/>
</dbReference>
<dbReference type="PROSITE" id="PS50983">
    <property type="entry name" value="FE_B12_PBP"/>
    <property type="match status" value="1"/>
</dbReference>
<gene>
    <name evidence="7" type="ORF">OHA16_09345</name>
</gene>
<keyword evidence="3" id="KW-0813">Transport</keyword>
<sequence length="347" mass="35748">MSTPQSPLHLARRRAVQAVAATGAATLLLVGCGSSGSSDKGSSDKGSPSAAATTAAAGSPAADAAGGKRTVKDATGTAVEIPAEPKRIVTLTQEDLDAVLALGLKPAGITNGQGLNEPPAYLKDKVQGIPVVGNLLQPVMDKVIAAKPDLILAGDMQDQQVLKQLREITPATLVTMAPTDDWKLSFRGIGNALNKLEQANKVIADYDAKAVKAGGELGANKGAAVSIVRWNPTGPSWMEKKQFASGVALDMGLTRPKAQDKDGNAHTPALSLEKINEIDGDWLFLSTLTDDGKAALKDVQSKPAYQELGAVKNNHTVTVDGSVWSTRGGPLAADVVIGDIGKALAAK</sequence>
<protein>
    <submittedName>
        <fullName evidence="7">ABC transporter substrate-binding protein</fullName>
    </submittedName>
</protein>
<dbReference type="InterPro" id="IPR006311">
    <property type="entry name" value="TAT_signal"/>
</dbReference>
<comment type="similarity">
    <text evidence="2">Belongs to the bacterial solute-binding protein 8 family.</text>
</comment>